<dbReference type="EMBL" id="SWFS01000456">
    <property type="protein sequence ID" value="KAA8902894.1"/>
    <property type="molecule type" value="Genomic_DNA"/>
</dbReference>
<dbReference type="VEuPathDB" id="FungiDB:TRICI_005818"/>
<dbReference type="PANTHER" id="PTHR47634:SF9">
    <property type="entry name" value="PROTEIN KINASE DOMAIN-CONTAINING PROTEIN-RELATED"/>
    <property type="match status" value="1"/>
</dbReference>
<evidence type="ECO:0000256" key="8">
    <source>
        <dbReference type="ARBA" id="ARBA00048679"/>
    </source>
</evidence>
<evidence type="ECO:0000256" key="1">
    <source>
        <dbReference type="ARBA" id="ARBA00012513"/>
    </source>
</evidence>
<dbReference type="OrthoDB" id="5979581at2759"/>
<protein>
    <recommendedName>
        <fullName evidence="1">non-specific serine/threonine protein kinase</fullName>
        <ecNumber evidence="1">2.7.11.1</ecNumber>
    </recommendedName>
</protein>
<dbReference type="GO" id="GO:0000245">
    <property type="term" value="P:spliceosomal complex assembly"/>
    <property type="evidence" value="ECO:0007669"/>
    <property type="project" value="TreeGrafter"/>
</dbReference>
<keyword evidence="3" id="KW-0808">Transferase</keyword>
<comment type="caution">
    <text evidence="10">The sequence shown here is derived from an EMBL/GenBank/DDBJ whole genome shotgun (WGS) entry which is preliminary data.</text>
</comment>
<keyword evidence="2" id="KW-0723">Serine/threonine-protein kinase</keyword>
<evidence type="ECO:0000259" key="9">
    <source>
        <dbReference type="PROSITE" id="PS50011"/>
    </source>
</evidence>
<dbReference type="Gene3D" id="1.10.510.10">
    <property type="entry name" value="Transferase(Phosphotransferase) domain 1"/>
    <property type="match status" value="1"/>
</dbReference>
<comment type="catalytic activity">
    <reaction evidence="7">
        <text>L-threonyl-[protein] + ATP = O-phospho-L-threonyl-[protein] + ADP + H(+)</text>
        <dbReference type="Rhea" id="RHEA:46608"/>
        <dbReference type="Rhea" id="RHEA-COMP:11060"/>
        <dbReference type="Rhea" id="RHEA-COMP:11605"/>
        <dbReference type="ChEBI" id="CHEBI:15378"/>
        <dbReference type="ChEBI" id="CHEBI:30013"/>
        <dbReference type="ChEBI" id="CHEBI:30616"/>
        <dbReference type="ChEBI" id="CHEBI:61977"/>
        <dbReference type="ChEBI" id="CHEBI:456216"/>
        <dbReference type="EC" id="2.7.11.1"/>
    </reaction>
</comment>
<comment type="catalytic activity">
    <reaction evidence="8">
        <text>L-seryl-[protein] + ATP = O-phospho-L-seryl-[protein] + ADP + H(+)</text>
        <dbReference type="Rhea" id="RHEA:17989"/>
        <dbReference type="Rhea" id="RHEA-COMP:9863"/>
        <dbReference type="Rhea" id="RHEA-COMP:11604"/>
        <dbReference type="ChEBI" id="CHEBI:15378"/>
        <dbReference type="ChEBI" id="CHEBI:29999"/>
        <dbReference type="ChEBI" id="CHEBI:30616"/>
        <dbReference type="ChEBI" id="CHEBI:83421"/>
        <dbReference type="ChEBI" id="CHEBI:456216"/>
        <dbReference type="EC" id="2.7.11.1"/>
    </reaction>
</comment>
<evidence type="ECO:0000256" key="2">
    <source>
        <dbReference type="ARBA" id="ARBA00022527"/>
    </source>
</evidence>
<sequence length="435" mass="49469">MGWEGGAIMDQVVCKPFSLPTITTIPMELKKKEHDSLYQYQPFEMETAHDYRSGGLLAVDVDSELDNLRYEVIRKLGHGELSTVYLALDTKTRQWVALKAFNARTSKKMEKNDNFEQVVERANKCDHVMHELTRFKEKGLNGEHTVQVFEVMGPSVSVLWNCMLNDAVKKKMTQLRSPMTKKIARQALMGLKELHDAGVVHGNMDMTNWLLELDSLEEVRRKKLEQDFEEPESFLENVKQKGAPERIMADQPLFKFVKMDGGLHIKLSGMYSSFIENGPPSDGKHPNLHLRTPEAILNPSQINRSIDIWAMACVMFEMLTGSKLFEFTRTKSKEIDDQHLIEMNNLIGAIPEKLAANWKPSNAYAKCVGAHGHITPPQDIKPKPILEAHFDNMKPSTIDDNEASQIKSLLRSMLQYDPSKRPSVDEVLSHPWLAA</sequence>
<dbReference type="InterPro" id="IPR000719">
    <property type="entry name" value="Prot_kinase_dom"/>
</dbReference>
<keyword evidence="5" id="KW-0418">Kinase</keyword>
<keyword evidence="6" id="KW-0067">ATP-binding</keyword>
<dbReference type="PANTHER" id="PTHR47634">
    <property type="entry name" value="PROTEIN KINASE DOMAIN-CONTAINING PROTEIN-RELATED"/>
    <property type="match status" value="1"/>
</dbReference>
<dbReference type="Proteomes" id="UP000761534">
    <property type="component" value="Unassembled WGS sequence"/>
</dbReference>
<evidence type="ECO:0000313" key="11">
    <source>
        <dbReference type="Proteomes" id="UP000761534"/>
    </source>
</evidence>
<dbReference type="GO" id="GO:0050684">
    <property type="term" value="P:regulation of mRNA processing"/>
    <property type="evidence" value="ECO:0007669"/>
    <property type="project" value="TreeGrafter"/>
</dbReference>
<proteinExistence type="predicted"/>
<keyword evidence="4" id="KW-0547">Nucleotide-binding</keyword>
<dbReference type="GO" id="GO:0004674">
    <property type="term" value="F:protein serine/threonine kinase activity"/>
    <property type="evidence" value="ECO:0007669"/>
    <property type="project" value="UniProtKB-KW"/>
</dbReference>
<dbReference type="PROSITE" id="PS50011">
    <property type="entry name" value="PROTEIN_KINASE_DOM"/>
    <property type="match status" value="1"/>
</dbReference>
<gene>
    <name evidence="10" type="ORF">TRICI_005818</name>
</gene>
<evidence type="ECO:0000256" key="7">
    <source>
        <dbReference type="ARBA" id="ARBA00047899"/>
    </source>
</evidence>
<dbReference type="GO" id="GO:0005524">
    <property type="term" value="F:ATP binding"/>
    <property type="evidence" value="ECO:0007669"/>
    <property type="project" value="UniProtKB-KW"/>
</dbReference>
<reference evidence="10" key="1">
    <citation type="journal article" date="2019" name="G3 (Bethesda)">
        <title>Genome Assemblies of Two Rare Opportunistic Yeast Pathogens: Diutina rugosa (syn. Candida rugosa) and Trichomonascus ciferrii (syn. Candida ciferrii).</title>
        <authorList>
            <person name="Mixao V."/>
            <person name="Saus E."/>
            <person name="Hansen A.P."/>
            <person name="Lass-Florl C."/>
            <person name="Gabaldon T."/>
        </authorList>
    </citation>
    <scope>NUCLEOTIDE SEQUENCE</scope>
    <source>
        <strain evidence="10">CBS 4856</strain>
    </source>
</reference>
<name>A0A642UW16_9ASCO</name>
<keyword evidence="11" id="KW-1185">Reference proteome</keyword>
<feature type="domain" description="Protein kinase" evidence="9">
    <location>
        <begin position="70"/>
        <end position="433"/>
    </location>
</feature>
<dbReference type="InterPro" id="IPR051334">
    <property type="entry name" value="SRPK"/>
</dbReference>
<dbReference type="Gene3D" id="3.30.200.20">
    <property type="entry name" value="Phosphorylase Kinase, domain 1"/>
    <property type="match status" value="1"/>
</dbReference>
<dbReference type="SMART" id="SM00220">
    <property type="entry name" value="S_TKc"/>
    <property type="match status" value="1"/>
</dbReference>
<dbReference type="EC" id="2.7.11.1" evidence="1"/>
<evidence type="ECO:0000313" key="10">
    <source>
        <dbReference type="EMBL" id="KAA8902894.1"/>
    </source>
</evidence>
<accession>A0A642UW16</accession>
<evidence type="ECO:0000256" key="6">
    <source>
        <dbReference type="ARBA" id="ARBA00022840"/>
    </source>
</evidence>
<dbReference type="InterPro" id="IPR011009">
    <property type="entry name" value="Kinase-like_dom_sf"/>
</dbReference>
<evidence type="ECO:0000256" key="3">
    <source>
        <dbReference type="ARBA" id="ARBA00022679"/>
    </source>
</evidence>
<organism evidence="10 11">
    <name type="scientific">Trichomonascus ciferrii</name>
    <dbReference type="NCBI Taxonomy" id="44093"/>
    <lineage>
        <taxon>Eukaryota</taxon>
        <taxon>Fungi</taxon>
        <taxon>Dikarya</taxon>
        <taxon>Ascomycota</taxon>
        <taxon>Saccharomycotina</taxon>
        <taxon>Dipodascomycetes</taxon>
        <taxon>Dipodascales</taxon>
        <taxon>Trichomonascaceae</taxon>
        <taxon>Trichomonascus</taxon>
        <taxon>Trichomonascus ciferrii complex</taxon>
    </lineage>
</organism>
<dbReference type="SUPFAM" id="SSF56112">
    <property type="entry name" value="Protein kinase-like (PK-like)"/>
    <property type="match status" value="1"/>
</dbReference>
<dbReference type="AlphaFoldDB" id="A0A642UW16"/>
<dbReference type="Pfam" id="PF00069">
    <property type="entry name" value="Pkinase"/>
    <property type="match status" value="2"/>
</dbReference>
<evidence type="ECO:0000256" key="4">
    <source>
        <dbReference type="ARBA" id="ARBA00022741"/>
    </source>
</evidence>
<evidence type="ECO:0000256" key="5">
    <source>
        <dbReference type="ARBA" id="ARBA00022777"/>
    </source>
</evidence>